<feature type="transmembrane region" description="Helical" evidence="1">
    <location>
        <begin position="12"/>
        <end position="35"/>
    </location>
</feature>
<comment type="caution">
    <text evidence="2">The sequence shown here is derived from an EMBL/GenBank/DDBJ whole genome shotgun (WGS) entry which is preliminary data.</text>
</comment>
<organism evidence="2 3">
    <name type="scientific">Hymenobacter algoricola</name>
    <dbReference type="NCBI Taxonomy" id="486267"/>
    <lineage>
        <taxon>Bacteria</taxon>
        <taxon>Pseudomonadati</taxon>
        <taxon>Bacteroidota</taxon>
        <taxon>Cytophagia</taxon>
        <taxon>Cytophagales</taxon>
        <taxon>Hymenobacteraceae</taxon>
        <taxon>Hymenobacter</taxon>
    </lineage>
</organism>
<reference evidence="3" key="1">
    <citation type="journal article" date="2019" name="Int. J. Syst. Evol. Microbiol.">
        <title>The Global Catalogue of Microorganisms (GCM) 10K type strain sequencing project: providing services to taxonomists for standard genome sequencing and annotation.</title>
        <authorList>
            <consortium name="The Broad Institute Genomics Platform"/>
            <consortium name="The Broad Institute Genome Sequencing Center for Infectious Disease"/>
            <person name="Wu L."/>
            <person name="Ma J."/>
        </authorList>
    </citation>
    <scope>NUCLEOTIDE SEQUENCE [LARGE SCALE GENOMIC DNA]</scope>
    <source>
        <strain evidence="3">JCM 17214</strain>
    </source>
</reference>
<feature type="transmembrane region" description="Helical" evidence="1">
    <location>
        <begin position="58"/>
        <end position="77"/>
    </location>
</feature>
<proteinExistence type="predicted"/>
<accession>A0ABP7MV03</accession>
<protein>
    <submittedName>
        <fullName evidence="2">Uncharacterized protein</fullName>
    </submittedName>
</protein>
<evidence type="ECO:0000313" key="2">
    <source>
        <dbReference type="EMBL" id="GAA3930847.1"/>
    </source>
</evidence>
<keyword evidence="3" id="KW-1185">Reference proteome</keyword>
<keyword evidence="1" id="KW-0812">Transmembrane</keyword>
<evidence type="ECO:0000256" key="1">
    <source>
        <dbReference type="SAM" id="Phobius"/>
    </source>
</evidence>
<name>A0ABP7MV03_9BACT</name>
<gene>
    <name evidence="2" type="ORF">GCM10022406_15200</name>
</gene>
<keyword evidence="1" id="KW-1133">Transmembrane helix</keyword>
<keyword evidence="1" id="KW-0472">Membrane</keyword>
<sequence>MVKTKIHFVDIIYWLAIIGADLFVYIILGLLLMGYDDNYDSSKGEYWSLASMNSTEKLLYFALQVWNILNIIGVFFIGHRLYKRIKYGT</sequence>
<evidence type="ECO:0000313" key="3">
    <source>
        <dbReference type="Proteomes" id="UP001499909"/>
    </source>
</evidence>
<dbReference type="Proteomes" id="UP001499909">
    <property type="component" value="Unassembled WGS sequence"/>
</dbReference>
<dbReference type="EMBL" id="BAABDH010000022">
    <property type="protein sequence ID" value="GAA3930847.1"/>
    <property type="molecule type" value="Genomic_DNA"/>
</dbReference>